<dbReference type="HOGENOM" id="CLU_2917442_0_0_3"/>
<sequence length="61" mass="6613">MPLASPNQEVNFALLLSSHLNSEVLTFPFGGASRQNSFVIAKLGYTSPLGKTLSQSIWKMS</sequence>
<evidence type="ECO:0000313" key="2">
    <source>
        <dbReference type="Proteomes" id="UP000003273"/>
    </source>
</evidence>
<name>I4H0B1_MICAE</name>
<comment type="caution">
    <text evidence="1">The sequence shown here is derived from an EMBL/GenBank/DDBJ whole genome shotgun (WGS) entry which is preliminary data.</text>
</comment>
<organism evidence="1 2">
    <name type="scientific">Microcystis aeruginosa PCC 9806</name>
    <dbReference type="NCBI Taxonomy" id="1160282"/>
    <lineage>
        <taxon>Bacteria</taxon>
        <taxon>Bacillati</taxon>
        <taxon>Cyanobacteriota</taxon>
        <taxon>Cyanophyceae</taxon>
        <taxon>Oscillatoriophycideae</taxon>
        <taxon>Chroococcales</taxon>
        <taxon>Microcystaceae</taxon>
        <taxon>Microcystis</taxon>
    </lineage>
</organism>
<dbReference type="AlphaFoldDB" id="I4H0B1"/>
<proteinExistence type="predicted"/>
<evidence type="ECO:0000313" key="1">
    <source>
        <dbReference type="EMBL" id="CCI15485.1"/>
    </source>
</evidence>
<reference evidence="1 2" key="1">
    <citation type="submission" date="2012-04" db="EMBL/GenBank/DDBJ databases">
        <authorList>
            <person name="Genoscope - CEA"/>
        </authorList>
    </citation>
    <scope>NUCLEOTIDE SEQUENCE [LARGE SCALE GENOMIC DNA]</scope>
    <source>
        <strain evidence="1 2">9806</strain>
    </source>
</reference>
<dbReference type="EMBL" id="CAIL01000262">
    <property type="protein sequence ID" value="CCI15485.1"/>
    <property type="molecule type" value="Genomic_DNA"/>
</dbReference>
<dbReference type="Proteomes" id="UP000003273">
    <property type="component" value="Unassembled WGS sequence"/>
</dbReference>
<protein>
    <submittedName>
        <fullName evidence="1">Uncharacterized protein</fullName>
    </submittedName>
</protein>
<gene>
    <name evidence="1" type="ORF">MICAE_550016</name>
</gene>
<accession>I4H0B1</accession>